<evidence type="ECO:0000313" key="2">
    <source>
        <dbReference type="Proteomes" id="UP000230750"/>
    </source>
</evidence>
<accession>A0A2G8JIS2</accession>
<keyword evidence="2" id="KW-1185">Reference proteome</keyword>
<proteinExistence type="predicted"/>
<dbReference type="EMBL" id="MRZV01001852">
    <property type="protein sequence ID" value="PIK35637.1"/>
    <property type="molecule type" value="Genomic_DNA"/>
</dbReference>
<organism evidence="1 2">
    <name type="scientific">Stichopus japonicus</name>
    <name type="common">Sea cucumber</name>
    <dbReference type="NCBI Taxonomy" id="307972"/>
    <lineage>
        <taxon>Eukaryota</taxon>
        <taxon>Metazoa</taxon>
        <taxon>Echinodermata</taxon>
        <taxon>Eleutherozoa</taxon>
        <taxon>Echinozoa</taxon>
        <taxon>Holothuroidea</taxon>
        <taxon>Aspidochirotacea</taxon>
        <taxon>Aspidochirotida</taxon>
        <taxon>Stichopodidae</taxon>
        <taxon>Apostichopus</taxon>
    </lineage>
</organism>
<gene>
    <name evidence="1" type="ORF">BSL78_27536</name>
</gene>
<reference evidence="1 2" key="1">
    <citation type="journal article" date="2017" name="PLoS Biol.">
        <title>The sea cucumber genome provides insights into morphological evolution and visceral regeneration.</title>
        <authorList>
            <person name="Zhang X."/>
            <person name="Sun L."/>
            <person name="Yuan J."/>
            <person name="Sun Y."/>
            <person name="Gao Y."/>
            <person name="Zhang L."/>
            <person name="Li S."/>
            <person name="Dai H."/>
            <person name="Hamel J.F."/>
            <person name="Liu C."/>
            <person name="Yu Y."/>
            <person name="Liu S."/>
            <person name="Lin W."/>
            <person name="Guo K."/>
            <person name="Jin S."/>
            <person name="Xu P."/>
            <person name="Storey K.B."/>
            <person name="Huan P."/>
            <person name="Zhang T."/>
            <person name="Zhou Y."/>
            <person name="Zhang J."/>
            <person name="Lin C."/>
            <person name="Li X."/>
            <person name="Xing L."/>
            <person name="Huo D."/>
            <person name="Sun M."/>
            <person name="Wang L."/>
            <person name="Mercier A."/>
            <person name="Li F."/>
            <person name="Yang H."/>
            <person name="Xiang J."/>
        </authorList>
    </citation>
    <scope>NUCLEOTIDE SEQUENCE [LARGE SCALE GENOMIC DNA]</scope>
    <source>
        <strain evidence="1">Shaxun</strain>
        <tissue evidence="1">Muscle</tissue>
    </source>
</reference>
<dbReference type="OrthoDB" id="1668162at2759"/>
<dbReference type="AlphaFoldDB" id="A0A2G8JIS2"/>
<name>A0A2G8JIS2_STIJA</name>
<protein>
    <submittedName>
        <fullName evidence="1">Uncharacterized protein</fullName>
    </submittedName>
</protein>
<dbReference type="Proteomes" id="UP000230750">
    <property type="component" value="Unassembled WGS sequence"/>
</dbReference>
<feature type="non-terminal residue" evidence="1">
    <location>
        <position position="1"/>
    </location>
</feature>
<comment type="caution">
    <text evidence="1">The sequence shown here is derived from an EMBL/GenBank/DDBJ whole genome shotgun (WGS) entry which is preliminary data.</text>
</comment>
<feature type="non-terminal residue" evidence="1">
    <location>
        <position position="69"/>
    </location>
</feature>
<sequence length="69" mass="7824">KSVLENEKRKKVEQAQIEIQQNIAASKAKKEQAVKKNQQNALMAELQSKCKKDNHYKDAEDGAIENIIS</sequence>
<evidence type="ECO:0000313" key="1">
    <source>
        <dbReference type="EMBL" id="PIK35637.1"/>
    </source>
</evidence>